<proteinExistence type="predicted"/>
<dbReference type="SUPFAM" id="SSF53756">
    <property type="entry name" value="UDP-Glycosyltransferase/glycogen phosphorylase"/>
    <property type="match status" value="1"/>
</dbReference>
<keyword evidence="3" id="KW-1185">Reference proteome</keyword>
<dbReference type="CAZy" id="GT4">
    <property type="family name" value="Glycosyltransferase Family 4"/>
</dbReference>
<evidence type="ECO:0000313" key="3">
    <source>
        <dbReference type="Proteomes" id="UP000006695"/>
    </source>
</evidence>
<name>A5GEM6_GEOUR</name>
<sequence>MCQNKGPLRTMKILYLYSEVMPYNIPVFEKYVQKYNAEVHVVHWDHKKLTPYKLPKLDNVIYYNRSDYTKHQLKQLANKVKPDIVYISGWMDKDYLAVVKNIKDQGVPVVTGFDDQWKGDFRQRLGSFVFPFLLKKYFSHSWVAGPSQFEFAKRLGFKDSEIISNLYSCNTLLFNKAMEYLEIKTKNYPKYFLYVGRFVSVKGIDLLVDAYKSYQSKYNGNWKLICIGNGDLKYLFENNPGIEVFDFLNQAEILAIIKRAGVFILPSRFEPWGVVVHEFVSAGMPLILSENVGARSTFLIDNFNGLSFTNNSAENLAKAMSTISSKTDSELIEMSKNSFFLSNKINPEIVAASFMSILI</sequence>
<dbReference type="Gene3D" id="3.40.50.2000">
    <property type="entry name" value="Glycogen Phosphorylase B"/>
    <property type="match status" value="1"/>
</dbReference>
<feature type="domain" description="Glycosyl transferase family 1" evidence="1">
    <location>
        <begin position="187"/>
        <end position="327"/>
    </location>
</feature>
<dbReference type="EMBL" id="CP000698">
    <property type="protein sequence ID" value="ABQ25881.1"/>
    <property type="molecule type" value="Genomic_DNA"/>
</dbReference>
<organism evidence="2 3">
    <name type="scientific">Geotalea uraniireducens (strain Rf4)</name>
    <name type="common">Geobacter uraniireducens</name>
    <dbReference type="NCBI Taxonomy" id="351605"/>
    <lineage>
        <taxon>Bacteria</taxon>
        <taxon>Pseudomonadati</taxon>
        <taxon>Thermodesulfobacteriota</taxon>
        <taxon>Desulfuromonadia</taxon>
        <taxon>Geobacterales</taxon>
        <taxon>Geobacteraceae</taxon>
        <taxon>Geotalea</taxon>
    </lineage>
</organism>
<evidence type="ECO:0000259" key="1">
    <source>
        <dbReference type="Pfam" id="PF00534"/>
    </source>
</evidence>
<gene>
    <name evidence="2" type="ordered locus">Gura_1686</name>
</gene>
<reference evidence="2 3" key="1">
    <citation type="submission" date="2007-05" db="EMBL/GenBank/DDBJ databases">
        <title>Complete sequence of Geobacter uraniireducens Rf4.</title>
        <authorList>
            <consortium name="US DOE Joint Genome Institute"/>
            <person name="Copeland A."/>
            <person name="Lucas S."/>
            <person name="Lapidus A."/>
            <person name="Barry K."/>
            <person name="Detter J.C."/>
            <person name="Glavina del Rio T."/>
            <person name="Hammon N."/>
            <person name="Israni S."/>
            <person name="Dalin E."/>
            <person name="Tice H."/>
            <person name="Pitluck S."/>
            <person name="Chertkov O."/>
            <person name="Brettin T."/>
            <person name="Bruce D."/>
            <person name="Han C."/>
            <person name="Schmutz J."/>
            <person name="Larimer F."/>
            <person name="Land M."/>
            <person name="Hauser L."/>
            <person name="Kyrpides N."/>
            <person name="Mikhailova N."/>
            <person name="Shelobolina E."/>
            <person name="Aklujkar M."/>
            <person name="Lovley D."/>
            <person name="Richardson P."/>
        </authorList>
    </citation>
    <scope>NUCLEOTIDE SEQUENCE [LARGE SCALE GENOMIC DNA]</scope>
    <source>
        <strain evidence="2 3">Rf4</strain>
    </source>
</reference>
<dbReference type="Proteomes" id="UP000006695">
    <property type="component" value="Chromosome"/>
</dbReference>
<accession>A5GEM6</accession>
<dbReference type="AlphaFoldDB" id="A5GEM6"/>
<dbReference type="PANTHER" id="PTHR12526">
    <property type="entry name" value="GLYCOSYLTRANSFERASE"/>
    <property type="match status" value="1"/>
</dbReference>
<dbReference type="HOGENOM" id="CLU_009583_5_1_7"/>
<dbReference type="OrthoDB" id="5419094at2"/>
<dbReference type="STRING" id="351605.Gura_1686"/>
<dbReference type="Pfam" id="PF00534">
    <property type="entry name" value="Glycos_transf_1"/>
    <property type="match status" value="1"/>
</dbReference>
<dbReference type="GO" id="GO:0016757">
    <property type="term" value="F:glycosyltransferase activity"/>
    <property type="evidence" value="ECO:0007669"/>
    <property type="project" value="InterPro"/>
</dbReference>
<protein>
    <submittedName>
        <fullName evidence="2">Glycosyl transferase, group 1</fullName>
    </submittedName>
</protein>
<dbReference type="KEGG" id="gur:Gura_1686"/>
<keyword evidence="2" id="KW-0808">Transferase</keyword>
<dbReference type="InterPro" id="IPR001296">
    <property type="entry name" value="Glyco_trans_1"/>
</dbReference>
<evidence type="ECO:0000313" key="2">
    <source>
        <dbReference type="EMBL" id="ABQ25881.1"/>
    </source>
</evidence>